<gene>
    <name evidence="1" type="primary">tcmP</name>
    <name evidence="1" type="ORF">ENJ10_04925</name>
</gene>
<proteinExistence type="predicted"/>
<dbReference type="NCBIfam" id="TIGR04474">
    <property type="entry name" value="tcm_partner"/>
    <property type="match status" value="1"/>
</dbReference>
<dbReference type="InterPro" id="IPR031009">
    <property type="entry name" value="Tcm_partner"/>
</dbReference>
<dbReference type="Proteomes" id="UP000886005">
    <property type="component" value="Unassembled WGS sequence"/>
</dbReference>
<sequence length="276" mass="32154">MTTFGGSWTEQKAQIVEKYAQAYLQIMKERPWKTLYFDGFAGAGSIEISNSKEIEGVAKRILKINNPTSFDLYYFVELSASKAASLKKMVKKDFPEKEKFVFIVQQDCNQKLADLSVFLNKNKNEFRVLAFIDPYGMELRWESVERLKGYGLDLWLLLPTGLGTRLLTRSGRIPQKWMIKLESFLGISSETIQDTFYQKSMQTELFEEEQSLIKEKQSIQKLHTLFKNRLLSVFNYVSKPYVIRNKNNSIMYHFLLASNNRTAIKIANDIIKKYEL</sequence>
<accession>A0A7V1LL69</accession>
<reference evidence="1" key="1">
    <citation type="journal article" date="2020" name="mSystems">
        <title>Genome- and Community-Level Interaction Insights into Carbon Utilization and Element Cycling Functions of Hydrothermarchaeota in Hydrothermal Sediment.</title>
        <authorList>
            <person name="Zhou Z."/>
            <person name="Liu Y."/>
            <person name="Xu W."/>
            <person name="Pan J."/>
            <person name="Luo Z.H."/>
            <person name="Li M."/>
        </authorList>
    </citation>
    <scope>NUCLEOTIDE SEQUENCE [LARGE SCALE GENOMIC DNA]</scope>
    <source>
        <strain evidence="1">HyVt-456</strain>
    </source>
</reference>
<dbReference type="EMBL" id="DRLD01000132">
    <property type="protein sequence ID" value="HED10008.1"/>
    <property type="molecule type" value="Genomic_DNA"/>
</dbReference>
<comment type="caution">
    <text evidence="1">The sequence shown here is derived from an EMBL/GenBank/DDBJ whole genome shotgun (WGS) entry which is preliminary data.</text>
</comment>
<name>A0A7V1LL69_CALAY</name>
<dbReference type="AlphaFoldDB" id="A0A7V1LL69"/>
<protein>
    <submittedName>
        <fullName evidence="1">Three-Cys-motif partner protein TcmP</fullName>
    </submittedName>
</protein>
<organism evidence="1">
    <name type="scientific">Caldithrix abyssi</name>
    <dbReference type="NCBI Taxonomy" id="187145"/>
    <lineage>
        <taxon>Bacteria</taxon>
        <taxon>Pseudomonadati</taxon>
        <taxon>Calditrichota</taxon>
        <taxon>Calditrichia</taxon>
        <taxon>Calditrichales</taxon>
        <taxon>Calditrichaceae</taxon>
        <taxon>Caldithrix</taxon>
    </lineage>
</organism>
<evidence type="ECO:0000313" key="1">
    <source>
        <dbReference type="EMBL" id="HED10008.1"/>
    </source>
</evidence>